<evidence type="ECO:0000256" key="4">
    <source>
        <dbReference type="PROSITE-ProRule" id="PRU01248"/>
    </source>
</evidence>
<dbReference type="AlphaFoldDB" id="A0A1G6G8H5"/>
<protein>
    <submittedName>
        <fullName evidence="6">Phage integrase SAM-like domain-containing protein</fullName>
    </submittedName>
</protein>
<dbReference type="GO" id="GO:0003677">
    <property type="term" value="F:DNA binding"/>
    <property type="evidence" value="ECO:0007669"/>
    <property type="project" value="UniProtKB-UniRule"/>
</dbReference>
<keyword evidence="2 4" id="KW-0238">DNA-binding</keyword>
<keyword evidence="3" id="KW-0233">DNA recombination</keyword>
<dbReference type="GO" id="GO:0015074">
    <property type="term" value="P:DNA integration"/>
    <property type="evidence" value="ECO:0007669"/>
    <property type="project" value="UniProtKB-KW"/>
</dbReference>
<dbReference type="InterPro" id="IPR050090">
    <property type="entry name" value="Tyrosine_recombinase_XerCD"/>
</dbReference>
<name>A0A1G6G8H5_BACOV</name>
<dbReference type="InterPro" id="IPR013762">
    <property type="entry name" value="Integrase-like_cat_sf"/>
</dbReference>
<evidence type="ECO:0000256" key="1">
    <source>
        <dbReference type="ARBA" id="ARBA00022908"/>
    </source>
</evidence>
<dbReference type="PROSITE" id="PS51900">
    <property type="entry name" value="CB"/>
    <property type="match status" value="1"/>
</dbReference>
<dbReference type="Proteomes" id="UP000183670">
    <property type="component" value="Unassembled WGS sequence"/>
</dbReference>
<dbReference type="Gene3D" id="1.10.150.130">
    <property type="match status" value="1"/>
</dbReference>
<feature type="domain" description="Core-binding (CB)" evidence="5">
    <location>
        <begin position="113"/>
        <end position="206"/>
    </location>
</feature>
<evidence type="ECO:0000313" key="7">
    <source>
        <dbReference type="Proteomes" id="UP000183670"/>
    </source>
</evidence>
<dbReference type="EMBL" id="FMYE01000037">
    <property type="protein sequence ID" value="SDB78281.1"/>
    <property type="molecule type" value="Genomic_DNA"/>
</dbReference>
<evidence type="ECO:0000313" key="6">
    <source>
        <dbReference type="EMBL" id="SDB78281.1"/>
    </source>
</evidence>
<sequence>MLANCWWKITIPNMLTFKVEIRKNEMKVGGTFNVKIRVTYNREVKRLATHIFVRTEDLTKDFKLKNPKYIKEADKLVRYYEELCMGLPLEASNLTLSDVLDYIQKEKEKNTPIDFIQFCKDWLTTTEVKGKRNYQTTLNTFIAFLGKDKLNTNQVTKLLMMEFMEYLHKKRAKQVAELQRKGKRIPSNRMVSLYMGSIRHLFNEAKKKYNDYDRNVIRIPNSPFENLEIPKQEATRKRALSVELIKKIWELPYIINTNGRERLCPFNLAKDCFILSFCLIGINSADLYNCTEMEGGSITYYRTKTTDRRLDKAKMKVDVLPILLPLMKKYEDYTQKKVFCFYHLYSTFKNFNRAINLGLKQIGKILKIDDLEYYAARHSWATLAVNKVGIDKYTVHAALNHIDEAMKVTDIYIERDFKIENEANRKVIEYVFSNHSELSCPKVK</sequence>
<dbReference type="SUPFAM" id="SSF56349">
    <property type="entry name" value="DNA breaking-rejoining enzymes"/>
    <property type="match status" value="1"/>
</dbReference>
<dbReference type="Pfam" id="PF13102">
    <property type="entry name" value="Phage_int_SAM_5"/>
    <property type="match status" value="1"/>
</dbReference>
<reference evidence="6 7" key="1">
    <citation type="submission" date="2016-10" db="EMBL/GenBank/DDBJ databases">
        <authorList>
            <person name="de Groot N.N."/>
        </authorList>
    </citation>
    <scope>NUCLEOTIDE SEQUENCE [LARGE SCALE GENOMIC DNA]</scope>
    <source>
        <strain evidence="6 7">NLAE-zl-C500</strain>
    </source>
</reference>
<evidence type="ECO:0000256" key="2">
    <source>
        <dbReference type="ARBA" id="ARBA00023125"/>
    </source>
</evidence>
<proteinExistence type="predicted"/>
<dbReference type="InterPro" id="IPR044068">
    <property type="entry name" value="CB"/>
</dbReference>
<dbReference type="PANTHER" id="PTHR30349">
    <property type="entry name" value="PHAGE INTEGRASE-RELATED"/>
    <property type="match status" value="1"/>
</dbReference>
<dbReference type="PANTHER" id="PTHR30349:SF64">
    <property type="entry name" value="PROPHAGE INTEGRASE INTD-RELATED"/>
    <property type="match status" value="1"/>
</dbReference>
<dbReference type="InterPro" id="IPR010998">
    <property type="entry name" value="Integrase_recombinase_N"/>
</dbReference>
<dbReference type="GO" id="GO:0006310">
    <property type="term" value="P:DNA recombination"/>
    <property type="evidence" value="ECO:0007669"/>
    <property type="project" value="UniProtKB-KW"/>
</dbReference>
<dbReference type="InterPro" id="IPR011010">
    <property type="entry name" value="DNA_brk_join_enz"/>
</dbReference>
<gene>
    <name evidence="6" type="ORF">SAMN05192581_103746</name>
</gene>
<evidence type="ECO:0000256" key="3">
    <source>
        <dbReference type="ARBA" id="ARBA00023172"/>
    </source>
</evidence>
<dbReference type="InterPro" id="IPR025269">
    <property type="entry name" value="SAM-like_dom"/>
</dbReference>
<dbReference type="Gene3D" id="1.10.443.10">
    <property type="entry name" value="Intergrase catalytic core"/>
    <property type="match status" value="1"/>
</dbReference>
<accession>A0A1G6G8H5</accession>
<evidence type="ECO:0000259" key="5">
    <source>
        <dbReference type="PROSITE" id="PS51900"/>
    </source>
</evidence>
<keyword evidence="1" id="KW-0229">DNA integration</keyword>
<organism evidence="6 7">
    <name type="scientific">Bacteroides ovatus</name>
    <dbReference type="NCBI Taxonomy" id="28116"/>
    <lineage>
        <taxon>Bacteria</taxon>
        <taxon>Pseudomonadati</taxon>
        <taxon>Bacteroidota</taxon>
        <taxon>Bacteroidia</taxon>
        <taxon>Bacteroidales</taxon>
        <taxon>Bacteroidaceae</taxon>
        <taxon>Bacteroides</taxon>
    </lineage>
</organism>